<dbReference type="AlphaFoldDB" id="A0A2M4DHZ6"/>
<dbReference type="EMBL" id="GGFL01012951">
    <property type="protein sequence ID" value="MBW77129.1"/>
    <property type="molecule type" value="Transcribed_RNA"/>
</dbReference>
<accession>A0A2M4DHZ6</accession>
<dbReference type="PROSITE" id="PS51257">
    <property type="entry name" value="PROKAR_LIPOPROTEIN"/>
    <property type="match status" value="1"/>
</dbReference>
<proteinExistence type="predicted"/>
<organism evidence="1">
    <name type="scientific">Anopheles darlingi</name>
    <name type="common">Mosquito</name>
    <dbReference type="NCBI Taxonomy" id="43151"/>
    <lineage>
        <taxon>Eukaryota</taxon>
        <taxon>Metazoa</taxon>
        <taxon>Ecdysozoa</taxon>
        <taxon>Arthropoda</taxon>
        <taxon>Hexapoda</taxon>
        <taxon>Insecta</taxon>
        <taxon>Pterygota</taxon>
        <taxon>Neoptera</taxon>
        <taxon>Endopterygota</taxon>
        <taxon>Diptera</taxon>
        <taxon>Nematocera</taxon>
        <taxon>Culicoidea</taxon>
        <taxon>Culicidae</taxon>
        <taxon>Anophelinae</taxon>
        <taxon>Anopheles</taxon>
    </lineage>
</organism>
<protein>
    <submittedName>
        <fullName evidence="1">Putative secreted protein</fullName>
    </submittedName>
</protein>
<reference evidence="1" key="1">
    <citation type="submission" date="2018-01" db="EMBL/GenBank/DDBJ databases">
        <title>An insight into the sialome of Amazonian anophelines.</title>
        <authorList>
            <person name="Ribeiro J.M."/>
            <person name="Scarpassa V."/>
            <person name="Calvo E."/>
        </authorList>
    </citation>
    <scope>NUCLEOTIDE SEQUENCE</scope>
</reference>
<name>A0A2M4DHZ6_ANODA</name>
<sequence>MSTARTSPNFSKIRLKMLSLGLTLSSFSACRGQNHLIGRLLKWIVSGRSPAFISSILRASRKNESQS</sequence>
<evidence type="ECO:0000313" key="1">
    <source>
        <dbReference type="EMBL" id="MBW77129.1"/>
    </source>
</evidence>